<reference evidence="2 3" key="1">
    <citation type="submission" date="2022-03" db="EMBL/GenBank/DDBJ databases">
        <title>Pseudonocardia alaer sp. nov., a novel actinomycete isolated from reed forest soil.</title>
        <authorList>
            <person name="Wang L."/>
        </authorList>
    </citation>
    <scope>NUCLEOTIDE SEQUENCE [LARGE SCALE GENOMIC DNA]</scope>
    <source>
        <strain evidence="2 3">Y-16303</strain>
    </source>
</reference>
<gene>
    <name evidence="2" type="ORF">MMF94_41305</name>
</gene>
<evidence type="ECO:0000313" key="3">
    <source>
        <dbReference type="Proteomes" id="UP001299970"/>
    </source>
</evidence>
<proteinExistence type="predicted"/>
<dbReference type="RefSeq" id="WP_241042962.1">
    <property type="nucleotide sequence ID" value="NZ_BAAAJF010000013.1"/>
</dbReference>
<sequence>MTSVYLIVVPLLLGAAIVGEVAPRPGPAPGNGQDATSPGGSRLEKPRH</sequence>
<comment type="caution">
    <text evidence="2">The sequence shown here is derived from an EMBL/GenBank/DDBJ whole genome shotgun (WGS) entry which is preliminary data.</text>
</comment>
<dbReference type="EMBL" id="JAKXMK010000058">
    <property type="protein sequence ID" value="MCH6172156.1"/>
    <property type="molecule type" value="Genomic_DNA"/>
</dbReference>
<organism evidence="2 3">
    <name type="scientific">Pseudonocardia alaniniphila</name>
    <dbReference type="NCBI Taxonomy" id="75291"/>
    <lineage>
        <taxon>Bacteria</taxon>
        <taxon>Bacillati</taxon>
        <taxon>Actinomycetota</taxon>
        <taxon>Actinomycetes</taxon>
        <taxon>Pseudonocardiales</taxon>
        <taxon>Pseudonocardiaceae</taxon>
        <taxon>Pseudonocardia</taxon>
    </lineage>
</organism>
<name>A0ABS9TUI1_9PSEU</name>
<feature type="region of interest" description="Disordered" evidence="1">
    <location>
        <begin position="22"/>
        <end position="48"/>
    </location>
</feature>
<evidence type="ECO:0000256" key="1">
    <source>
        <dbReference type="SAM" id="MobiDB-lite"/>
    </source>
</evidence>
<accession>A0ABS9TUI1</accession>
<evidence type="ECO:0000313" key="2">
    <source>
        <dbReference type="EMBL" id="MCH6172156.1"/>
    </source>
</evidence>
<protein>
    <submittedName>
        <fullName evidence="2">Uncharacterized protein</fullName>
    </submittedName>
</protein>
<keyword evidence="3" id="KW-1185">Reference proteome</keyword>
<dbReference type="Proteomes" id="UP001299970">
    <property type="component" value="Unassembled WGS sequence"/>
</dbReference>